<accession>K6UKX9</accession>
<dbReference type="GO" id="GO:0015833">
    <property type="term" value="P:peptide transport"/>
    <property type="evidence" value="ECO:0007669"/>
    <property type="project" value="TreeGrafter"/>
</dbReference>
<dbReference type="GO" id="GO:0042597">
    <property type="term" value="C:periplasmic space"/>
    <property type="evidence" value="ECO:0007669"/>
    <property type="project" value="UniProtKB-ARBA"/>
</dbReference>
<dbReference type="Pfam" id="PF00496">
    <property type="entry name" value="SBP_bac_5"/>
    <property type="match status" value="1"/>
</dbReference>
<dbReference type="PANTHER" id="PTHR30290">
    <property type="entry name" value="PERIPLASMIC BINDING COMPONENT OF ABC TRANSPORTER"/>
    <property type="match status" value="1"/>
</dbReference>
<dbReference type="Gene3D" id="3.90.76.10">
    <property type="entry name" value="Dipeptide-binding Protein, Domain 1"/>
    <property type="match status" value="1"/>
</dbReference>
<evidence type="ECO:0000259" key="2">
    <source>
        <dbReference type="Pfam" id="PF00496"/>
    </source>
</evidence>
<comment type="caution">
    <text evidence="3">The sequence shown here is derived from an EMBL/GenBank/DDBJ whole genome shotgun (WGS) entry which is preliminary data.</text>
</comment>
<dbReference type="Gene3D" id="3.40.190.10">
    <property type="entry name" value="Periplasmic binding protein-like II"/>
    <property type="match status" value="1"/>
</dbReference>
<dbReference type="Proteomes" id="UP000008495">
    <property type="component" value="Unassembled WGS sequence"/>
</dbReference>
<keyword evidence="4" id="KW-1185">Reference proteome</keyword>
<protein>
    <submittedName>
        <fullName evidence="3">Putative ABC transporter substrate-binding protein</fullName>
    </submittedName>
</protein>
<dbReference type="InterPro" id="IPR000914">
    <property type="entry name" value="SBP_5_dom"/>
</dbReference>
<dbReference type="InterPro" id="IPR039424">
    <property type="entry name" value="SBP_5"/>
</dbReference>
<name>K6UKX9_9MICO</name>
<dbReference type="eggNOG" id="COG0747">
    <property type="taxonomic scope" value="Bacteria"/>
</dbReference>
<keyword evidence="1" id="KW-0732">Signal</keyword>
<dbReference type="STRING" id="100225.SAMN05421595_1909"/>
<dbReference type="PROSITE" id="PS51257">
    <property type="entry name" value="PROKAR_LIPOPROTEIN"/>
    <property type="match status" value="1"/>
</dbReference>
<reference evidence="3 4" key="1">
    <citation type="submission" date="2012-08" db="EMBL/GenBank/DDBJ databases">
        <title>Whole genome shotgun sequence of Austwickia chelonae NBRC 105200.</title>
        <authorList>
            <person name="Yoshida I."/>
            <person name="Hosoyama A."/>
            <person name="Tsuchikane K."/>
            <person name="Katsumata H."/>
            <person name="Ando Y."/>
            <person name="Ohji S."/>
            <person name="Hamada M."/>
            <person name="Tamura T."/>
            <person name="Yamazoe A."/>
            <person name="Yamazaki S."/>
            <person name="Fujita N."/>
        </authorList>
    </citation>
    <scope>NUCLEOTIDE SEQUENCE [LARGE SCALE GENOMIC DNA]</scope>
    <source>
        <strain evidence="3 4">NBRC 105200</strain>
    </source>
</reference>
<dbReference type="Gene3D" id="3.10.105.10">
    <property type="entry name" value="Dipeptide-binding Protein, Domain 3"/>
    <property type="match status" value="1"/>
</dbReference>
<organism evidence="3 4">
    <name type="scientific">Austwickia chelonae NBRC 105200</name>
    <dbReference type="NCBI Taxonomy" id="1184607"/>
    <lineage>
        <taxon>Bacteria</taxon>
        <taxon>Bacillati</taxon>
        <taxon>Actinomycetota</taxon>
        <taxon>Actinomycetes</taxon>
        <taxon>Micrococcales</taxon>
        <taxon>Dermatophilaceae</taxon>
        <taxon>Austwickia</taxon>
    </lineage>
</organism>
<evidence type="ECO:0000313" key="3">
    <source>
        <dbReference type="EMBL" id="GAB76776.1"/>
    </source>
</evidence>
<proteinExistence type="predicted"/>
<feature type="domain" description="Solute-binding protein family 5" evidence="2">
    <location>
        <begin position="119"/>
        <end position="475"/>
    </location>
</feature>
<evidence type="ECO:0000256" key="1">
    <source>
        <dbReference type="SAM" id="SignalP"/>
    </source>
</evidence>
<feature type="chain" id="PRO_5039086954" evidence="1">
    <location>
        <begin position="22"/>
        <end position="571"/>
    </location>
</feature>
<dbReference type="CDD" id="cd08501">
    <property type="entry name" value="PBP2_Lpqw"/>
    <property type="match status" value="1"/>
</dbReference>
<sequence>MTRSPSRAAFALCICASLALAGCSSGNKDGKAAPEKQDINQASKLVANNPKDRGSLEQGGTLTLEIGDWPTNYNGQHIDGNSGDYHGITDATDPILYEWESDGKIKPNKDYLEEMPKVETKDGKQVITYTMNPKAKWNDGTPIDWTAFEAYWKANRAPMDKGGYGNISTTGFEDIASVAKGDAENKVVVTMTKPFYPVPELFQLVTHPKLAADAKTFNEGMKTDFHPEWRAGPFTLDKIDNQAKTFVLKANPNWWGDKPLLDKVVFRQMEDSATIPAFKNGEIDATAVGNKSRYQQIQGAKDLDIRRSQRLVLNVNMFNTKAEGLTDINVRKAIWQAYDREEWKKVRFDGLNWTEKPTDSALFFTFQPEYEPTMPVTHSVDDAKKTLEGAGYAMGGDGFYAKDGKKISIKYTTFGDDPMSRALAQTVQSQLKKAGIDLQIDQRPAASFSETVNKREFGLLAMAWGVTSAWPIANICQTMCTDSQSNYSSTGSKELDERIRKLGSIEDPKAQAKEMNAIEKEWSQQYGQIPMSTSPLVLATRKGLANFGPAAFASLHPRWQDVGWEKNSTHK</sequence>
<feature type="signal peptide" evidence="1">
    <location>
        <begin position="1"/>
        <end position="21"/>
    </location>
</feature>
<dbReference type="PANTHER" id="PTHR30290:SF65">
    <property type="entry name" value="MONOACYL PHOSPHATIDYLINOSITOL TETRAMANNOSIDE-BINDING PROTEIN LPQW-RELATED"/>
    <property type="match status" value="1"/>
</dbReference>
<gene>
    <name evidence="3" type="ORF">AUCHE_02_01380</name>
</gene>
<dbReference type="InterPro" id="IPR030678">
    <property type="entry name" value="Peptide/Ni-bd"/>
</dbReference>
<evidence type="ECO:0000313" key="4">
    <source>
        <dbReference type="Proteomes" id="UP000008495"/>
    </source>
</evidence>
<dbReference type="PIRSF" id="PIRSF002741">
    <property type="entry name" value="MppA"/>
    <property type="match status" value="1"/>
</dbReference>
<dbReference type="SUPFAM" id="SSF53850">
    <property type="entry name" value="Periplasmic binding protein-like II"/>
    <property type="match status" value="1"/>
</dbReference>
<dbReference type="OrthoDB" id="7888869at2"/>
<dbReference type="GO" id="GO:1904680">
    <property type="term" value="F:peptide transmembrane transporter activity"/>
    <property type="evidence" value="ECO:0007669"/>
    <property type="project" value="TreeGrafter"/>
</dbReference>
<dbReference type="EMBL" id="BAGZ01000002">
    <property type="protein sequence ID" value="GAB76776.1"/>
    <property type="molecule type" value="Genomic_DNA"/>
</dbReference>
<dbReference type="AlphaFoldDB" id="K6UKX9"/>
<dbReference type="RefSeq" id="WP_006501527.1">
    <property type="nucleotide sequence ID" value="NZ_BAGZ01000002.1"/>
</dbReference>
<dbReference type="GO" id="GO:0043190">
    <property type="term" value="C:ATP-binding cassette (ABC) transporter complex"/>
    <property type="evidence" value="ECO:0007669"/>
    <property type="project" value="InterPro"/>
</dbReference>